<reference evidence="10" key="4">
    <citation type="journal article" date="2022" name="PLoS Pathog.">
        <title>Chromosome-level genome of Schistosoma haematobium underpins genome-wide explorations of molecular variation.</title>
        <authorList>
            <person name="Stroehlein A.J."/>
            <person name="Korhonen P.K."/>
            <person name="Lee V.V."/>
            <person name="Ralph S.A."/>
            <person name="Mentink-Kane M."/>
            <person name="You H."/>
            <person name="McManus D.P."/>
            <person name="Tchuente L.T."/>
            <person name="Stothard J.R."/>
            <person name="Kaur P."/>
            <person name="Dudchenko O."/>
            <person name="Aiden E.L."/>
            <person name="Yang B."/>
            <person name="Yang H."/>
            <person name="Emery A.M."/>
            <person name="Webster B.L."/>
            <person name="Brindley P.J."/>
            <person name="Rollinson D."/>
            <person name="Chang B.C.H."/>
            <person name="Gasser R.B."/>
            <person name="Young N.D."/>
        </authorList>
    </citation>
    <scope>NUCLEOTIDE SEQUENCE</scope>
</reference>
<dbReference type="Proteomes" id="UP000471633">
    <property type="component" value="Unassembled WGS sequence"/>
</dbReference>
<evidence type="ECO:0000259" key="8">
    <source>
        <dbReference type="PROSITE" id="PS51194"/>
    </source>
</evidence>
<dbReference type="GeneID" id="24597847"/>
<dbReference type="GO" id="GO:0016787">
    <property type="term" value="F:hydrolase activity"/>
    <property type="evidence" value="ECO:0007669"/>
    <property type="project" value="UniProtKB-KW"/>
</dbReference>
<reference evidence="10" key="2">
    <citation type="journal article" date="2019" name="Gigascience">
        <title>High-quality Schistosoma haematobium genome achieved by single-molecule and long-range sequencing.</title>
        <authorList>
            <person name="Stroehlein A.J."/>
            <person name="Korhonen P.K."/>
            <person name="Chong T.M."/>
            <person name="Lim Y.L."/>
            <person name="Chan K.G."/>
            <person name="Webster B."/>
            <person name="Rollinson D."/>
            <person name="Brindley P.J."/>
            <person name="Gasser R.B."/>
            <person name="Young N.D."/>
        </authorList>
    </citation>
    <scope>NUCLEOTIDE SEQUENCE</scope>
</reference>
<evidence type="ECO:0000256" key="5">
    <source>
        <dbReference type="ARBA" id="ARBA00022840"/>
    </source>
</evidence>
<evidence type="ECO:0000256" key="6">
    <source>
        <dbReference type="PROSITE-ProRule" id="PRU00552"/>
    </source>
</evidence>
<dbReference type="CTD" id="24597847"/>
<evidence type="ECO:0000256" key="1">
    <source>
        <dbReference type="ARBA" id="ARBA00012552"/>
    </source>
</evidence>
<dbReference type="InterPro" id="IPR011545">
    <property type="entry name" value="DEAD/DEAH_box_helicase_dom"/>
</dbReference>
<evidence type="ECO:0000256" key="2">
    <source>
        <dbReference type="ARBA" id="ARBA00022741"/>
    </source>
</evidence>
<dbReference type="Pfam" id="PF00270">
    <property type="entry name" value="DEAD"/>
    <property type="match status" value="1"/>
</dbReference>
<dbReference type="GO" id="GO:0003724">
    <property type="term" value="F:RNA helicase activity"/>
    <property type="evidence" value="ECO:0007669"/>
    <property type="project" value="UniProtKB-EC"/>
</dbReference>
<dbReference type="InterPro" id="IPR001650">
    <property type="entry name" value="Helicase_C-like"/>
</dbReference>
<dbReference type="InterPro" id="IPR014014">
    <property type="entry name" value="RNA_helicase_DEAD_Q_motif"/>
</dbReference>
<dbReference type="SMART" id="SM00487">
    <property type="entry name" value="DEXDc"/>
    <property type="match status" value="1"/>
</dbReference>
<dbReference type="InterPro" id="IPR014001">
    <property type="entry name" value="Helicase_ATP-bd"/>
</dbReference>
<dbReference type="PROSITE" id="PS51192">
    <property type="entry name" value="HELICASE_ATP_BIND_1"/>
    <property type="match status" value="1"/>
</dbReference>
<dbReference type="PROSITE" id="PS51195">
    <property type="entry name" value="Q_MOTIF"/>
    <property type="match status" value="1"/>
</dbReference>
<dbReference type="InterPro" id="IPR027417">
    <property type="entry name" value="P-loop_NTPase"/>
</dbReference>
<dbReference type="EMBL" id="AMPZ03000004">
    <property type="protein sequence ID" value="KAH9585860.1"/>
    <property type="molecule type" value="Genomic_DNA"/>
</dbReference>
<dbReference type="SUPFAM" id="SSF52540">
    <property type="entry name" value="P-loop containing nucleoside triphosphate hydrolases"/>
    <property type="match status" value="1"/>
</dbReference>
<dbReference type="CDD" id="cd18787">
    <property type="entry name" value="SF2_C_DEAD"/>
    <property type="match status" value="1"/>
</dbReference>
<reference evidence="10" key="1">
    <citation type="journal article" date="2012" name="Nat. Genet.">
        <title>Whole-genome sequence of Schistosoma haematobium.</title>
        <authorList>
            <person name="Young N.D."/>
            <person name="Jex A.R."/>
            <person name="Li B."/>
            <person name="Liu S."/>
            <person name="Yang L."/>
            <person name="Xiong Z."/>
            <person name="Li Y."/>
            <person name="Cantacessi C."/>
            <person name="Hall R.S."/>
            <person name="Xu X."/>
            <person name="Chen F."/>
            <person name="Wu X."/>
            <person name="Zerlotini A."/>
            <person name="Oliveira G."/>
            <person name="Hofmann A."/>
            <person name="Zhang G."/>
            <person name="Fang X."/>
            <person name="Kang Y."/>
            <person name="Campbell B.E."/>
            <person name="Loukas A."/>
            <person name="Ranganathan S."/>
            <person name="Rollinson D."/>
            <person name="Rinaldi G."/>
            <person name="Brindley P.J."/>
            <person name="Yang H."/>
            <person name="Wang J."/>
            <person name="Wang J."/>
            <person name="Gasser R.B."/>
        </authorList>
    </citation>
    <scope>NUCLEOTIDE SEQUENCE</scope>
</reference>
<dbReference type="EC" id="3.6.4.13" evidence="1"/>
<dbReference type="PROSITE" id="PS51194">
    <property type="entry name" value="HELICASE_CTER"/>
    <property type="match status" value="1"/>
</dbReference>
<keyword evidence="3" id="KW-0378">Hydrolase</keyword>
<comment type="caution">
    <text evidence="10">The sequence shown here is derived from an EMBL/GenBank/DDBJ whole genome shotgun (WGS) entry which is preliminary data.</text>
</comment>
<evidence type="ECO:0000313" key="11">
    <source>
        <dbReference type="Proteomes" id="UP000471633"/>
    </source>
</evidence>
<keyword evidence="11" id="KW-1185">Reference proteome</keyword>
<feature type="domain" description="Helicase C-terminal" evidence="8">
    <location>
        <begin position="372"/>
        <end position="522"/>
    </location>
</feature>
<dbReference type="AlphaFoldDB" id="A0A922LIE2"/>
<dbReference type="SMART" id="SM00490">
    <property type="entry name" value="HELICc"/>
    <property type="match status" value="1"/>
</dbReference>
<dbReference type="Gene3D" id="3.40.50.300">
    <property type="entry name" value="P-loop containing nucleotide triphosphate hydrolases"/>
    <property type="match status" value="2"/>
</dbReference>
<dbReference type="CDD" id="cd17963">
    <property type="entry name" value="DEADc_DDX19_DDX25"/>
    <property type="match status" value="1"/>
</dbReference>
<keyword evidence="5" id="KW-0067">ATP-binding</keyword>
<dbReference type="RefSeq" id="XP_051068421.1">
    <property type="nucleotide sequence ID" value="XM_051215227.1"/>
</dbReference>
<reference evidence="10" key="3">
    <citation type="submission" date="2021-06" db="EMBL/GenBank/DDBJ databases">
        <title>Chromosome-level genome assembly for S. haematobium.</title>
        <authorList>
            <person name="Stroehlein A.J."/>
        </authorList>
    </citation>
    <scope>NUCLEOTIDE SEQUENCE</scope>
</reference>
<sequence>MDVSHEGVKDPMFYASHVESYCTLNDNCTSRSWSRFRRIYVSLVYLLFRHFRQTSYFTLHTIMSFTESENWLALFESVSRISKSKGAELDQESDEKPFTRAEISYLNKLLNSKLFETHDLDFEILRSDPNHPLHSVRTFQELNLKEPLLKGIAAMGFYKPSTIQERALSSLISDNPQNMIAQSQSGTGKTATFLLAMLSRISTDVHYCQCLCMAPTRELALQIESVGRQMAQFMTEVSFATAVRSPRVKVDSNGYVTDQIVIGTPGTIANWFRGTGEYRIDPSKVVMFVLDEADIMIEEEGFLNICMRVKKQLSRNCQILLFSATYEDSIIDFAHEFVPNPIEFRVKRTQLPLKNIKQFYMCFNDWIEKYQALKDIYGGFEVGQAIIFCATRQEASWLDGKMNLDGHKVYILSGDLDVSQREKVIEDFRSSNFRVLITTNVCSRGLDIPQVNLIINWNMPTTRTGSADWETYLHRIGRSGRFGKEGIAVNFIVNEEMYLLKELESHFEIEIPELTADDLNRF</sequence>
<evidence type="ECO:0000259" key="9">
    <source>
        <dbReference type="PROSITE" id="PS51195"/>
    </source>
</evidence>
<feature type="short sequence motif" description="Q motif" evidence="6">
    <location>
        <begin position="137"/>
        <end position="165"/>
    </location>
</feature>
<proteinExistence type="predicted"/>
<evidence type="ECO:0000259" key="7">
    <source>
        <dbReference type="PROSITE" id="PS51192"/>
    </source>
</evidence>
<keyword evidence="2" id="KW-0547">Nucleotide-binding</keyword>
<evidence type="ECO:0000313" key="10">
    <source>
        <dbReference type="EMBL" id="KAH9585860.1"/>
    </source>
</evidence>
<organism evidence="10 11">
    <name type="scientific">Schistosoma haematobium</name>
    <name type="common">Blood fluke</name>
    <dbReference type="NCBI Taxonomy" id="6185"/>
    <lineage>
        <taxon>Eukaryota</taxon>
        <taxon>Metazoa</taxon>
        <taxon>Spiralia</taxon>
        <taxon>Lophotrochozoa</taxon>
        <taxon>Platyhelminthes</taxon>
        <taxon>Trematoda</taxon>
        <taxon>Digenea</taxon>
        <taxon>Strigeidida</taxon>
        <taxon>Schistosomatoidea</taxon>
        <taxon>Schistosomatidae</taxon>
        <taxon>Schistosoma</taxon>
    </lineage>
</organism>
<dbReference type="GO" id="GO:0003676">
    <property type="term" value="F:nucleic acid binding"/>
    <property type="evidence" value="ECO:0007669"/>
    <property type="project" value="InterPro"/>
</dbReference>
<dbReference type="Pfam" id="PF00271">
    <property type="entry name" value="Helicase_C"/>
    <property type="match status" value="1"/>
</dbReference>
<dbReference type="GO" id="GO:0005524">
    <property type="term" value="F:ATP binding"/>
    <property type="evidence" value="ECO:0007669"/>
    <property type="project" value="UniProtKB-KW"/>
</dbReference>
<evidence type="ECO:0000256" key="3">
    <source>
        <dbReference type="ARBA" id="ARBA00022801"/>
    </source>
</evidence>
<name>A0A922LIE2_SCHHA</name>
<feature type="domain" description="Helicase ATP-binding" evidence="7">
    <location>
        <begin position="170"/>
        <end position="344"/>
    </location>
</feature>
<dbReference type="PANTHER" id="PTHR47958">
    <property type="entry name" value="ATP-DEPENDENT RNA HELICASE DBP3"/>
    <property type="match status" value="1"/>
</dbReference>
<accession>A0A922LIE2</accession>
<gene>
    <name evidence="10" type="primary">DDX19A_1</name>
    <name evidence="10" type="ORF">MS3_00006976</name>
</gene>
<protein>
    <recommendedName>
        <fullName evidence="1">RNA helicase</fullName>
        <ecNumber evidence="1">3.6.4.13</ecNumber>
    </recommendedName>
</protein>
<keyword evidence="4 10" id="KW-0347">Helicase</keyword>
<feature type="domain" description="DEAD-box RNA helicase Q" evidence="9">
    <location>
        <begin position="137"/>
        <end position="165"/>
    </location>
</feature>
<evidence type="ECO:0000256" key="4">
    <source>
        <dbReference type="ARBA" id="ARBA00022806"/>
    </source>
</evidence>